<name>A0ACC1TKQ9_9AGAR</name>
<sequence>MIIYGKRTHIFPAVGSFVAKAMLESRRRGSVDYRDAQACRLRLGQFCTKLLSIAAASSHLNDELALFKENITVQAPALHFTLPGHGIELKLVLKAILGSGSTLQAKAFRERFRNIIPIGDRQAFTVEELVMLFGNGDERLNCGE</sequence>
<gene>
    <name evidence="1" type="ORF">F5876DRAFT_69889</name>
</gene>
<dbReference type="EMBL" id="MU795620">
    <property type="protein sequence ID" value="KAJ3805325.1"/>
    <property type="molecule type" value="Genomic_DNA"/>
</dbReference>
<reference evidence="1" key="1">
    <citation type="submission" date="2022-09" db="EMBL/GenBank/DDBJ databases">
        <title>A Global Phylogenomic Analysis of the Shiitake Genus Lentinula.</title>
        <authorList>
            <consortium name="DOE Joint Genome Institute"/>
            <person name="Sierra-Patev S."/>
            <person name="Min B."/>
            <person name="Naranjo-Ortiz M."/>
            <person name="Looney B."/>
            <person name="Konkel Z."/>
            <person name="Slot J.C."/>
            <person name="Sakamoto Y."/>
            <person name="Steenwyk J.L."/>
            <person name="Rokas A."/>
            <person name="Carro J."/>
            <person name="Camarero S."/>
            <person name="Ferreira P."/>
            <person name="Molpeceres G."/>
            <person name="Ruiz-Duenas F.J."/>
            <person name="Serrano A."/>
            <person name="Henrissat B."/>
            <person name="Drula E."/>
            <person name="Hughes K.W."/>
            <person name="Mata J.L."/>
            <person name="Ishikawa N.K."/>
            <person name="Vargas-Isla R."/>
            <person name="Ushijima S."/>
            <person name="Smith C.A."/>
            <person name="Ahrendt S."/>
            <person name="Andreopoulos W."/>
            <person name="He G."/>
            <person name="Labutti K."/>
            <person name="Lipzen A."/>
            <person name="Ng V."/>
            <person name="Riley R."/>
            <person name="Sandor L."/>
            <person name="Barry K."/>
            <person name="Martinez A.T."/>
            <person name="Xiao Y."/>
            <person name="Gibbons J.G."/>
            <person name="Terashima K."/>
            <person name="Grigoriev I.V."/>
            <person name="Hibbett D.S."/>
        </authorList>
    </citation>
    <scope>NUCLEOTIDE SEQUENCE</scope>
    <source>
        <strain evidence="1">TMI1499</strain>
    </source>
</reference>
<comment type="caution">
    <text evidence="1">The sequence shown here is derived from an EMBL/GenBank/DDBJ whole genome shotgun (WGS) entry which is preliminary data.</text>
</comment>
<organism evidence="1 2">
    <name type="scientific">Lentinula aff. lateritia</name>
    <dbReference type="NCBI Taxonomy" id="2804960"/>
    <lineage>
        <taxon>Eukaryota</taxon>
        <taxon>Fungi</taxon>
        <taxon>Dikarya</taxon>
        <taxon>Basidiomycota</taxon>
        <taxon>Agaricomycotina</taxon>
        <taxon>Agaricomycetes</taxon>
        <taxon>Agaricomycetidae</taxon>
        <taxon>Agaricales</taxon>
        <taxon>Marasmiineae</taxon>
        <taxon>Omphalotaceae</taxon>
        <taxon>Lentinula</taxon>
    </lineage>
</organism>
<evidence type="ECO:0000313" key="1">
    <source>
        <dbReference type="EMBL" id="KAJ3805325.1"/>
    </source>
</evidence>
<proteinExistence type="predicted"/>
<keyword evidence="2" id="KW-1185">Reference proteome</keyword>
<protein>
    <submittedName>
        <fullName evidence="1">Uncharacterized protein</fullName>
    </submittedName>
</protein>
<dbReference type="Proteomes" id="UP001163835">
    <property type="component" value="Unassembled WGS sequence"/>
</dbReference>
<evidence type="ECO:0000313" key="2">
    <source>
        <dbReference type="Proteomes" id="UP001163835"/>
    </source>
</evidence>
<accession>A0ACC1TKQ9</accession>